<dbReference type="SUPFAM" id="SSF81301">
    <property type="entry name" value="Nucleotidyltransferase"/>
    <property type="match status" value="1"/>
</dbReference>
<feature type="domain" description="RelA/SpoT" evidence="2">
    <location>
        <begin position="73"/>
        <end position="196"/>
    </location>
</feature>
<dbReference type="InterPro" id="IPR052366">
    <property type="entry name" value="GTP_Pyrophosphokinase"/>
</dbReference>
<dbReference type="AlphaFoldDB" id="A0A9D2M2C0"/>
<sequence>MDVEKSFRVEKAELVQSFLLTHGDQDVFERLEEFNHLMIKYHAVIREVTTKLEILNDELSHSKQRNPIETISFRIKKPMSIAQKLRRKGAPVTVDSISQTLNDVAGIRVICSFVDDIYAVAEMLTRQDDVRLIEKKDYIQNPKPNGYRSLHLVLEVPVFFSTHKEPMRVEVQIRTVAMDFWASLEHQIRYKNHTPETRRIAGELKECADVIAQTDLRMQALRDQVMKQKE</sequence>
<dbReference type="Pfam" id="PF04607">
    <property type="entry name" value="RelA_SpoT"/>
    <property type="match status" value="1"/>
</dbReference>
<dbReference type="CDD" id="cd05399">
    <property type="entry name" value="NT_Rel-Spo_like"/>
    <property type="match status" value="1"/>
</dbReference>
<evidence type="ECO:0000313" key="3">
    <source>
        <dbReference type="EMBL" id="HJB39892.1"/>
    </source>
</evidence>
<dbReference type="Proteomes" id="UP000824209">
    <property type="component" value="Unassembled WGS sequence"/>
</dbReference>
<name>A0A9D2M2C0_9FIRM</name>
<dbReference type="EMBL" id="DWYA01000053">
    <property type="protein sequence ID" value="HJB39892.1"/>
    <property type="molecule type" value="Genomic_DNA"/>
</dbReference>
<reference evidence="3" key="2">
    <citation type="submission" date="2021-04" db="EMBL/GenBank/DDBJ databases">
        <authorList>
            <person name="Gilroy R."/>
        </authorList>
    </citation>
    <scope>NUCLEOTIDE SEQUENCE</scope>
    <source>
        <strain evidence="3">ChiBcec8-14828</strain>
    </source>
</reference>
<protein>
    <submittedName>
        <fullName evidence="3">GTP pyrophosphokinase family protein</fullName>
    </submittedName>
</protein>
<accession>A0A9D2M2C0</accession>
<reference evidence="3" key="1">
    <citation type="journal article" date="2021" name="PeerJ">
        <title>Extensive microbial diversity within the chicken gut microbiome revealed by metagenomics and culture.</title>
        <authorList>
            <person name="Gilroy R."/>
            <person name="Ravi A."/>
            <person name="Getino M."/>
            <person name="Pursley I."/>
            <person name="Horton D.L."/>
            <person name="Alikhan N.F."/>
            <person name="Baker D."/>
            <person name="Gharbi K."/>
            <person name="Hall N."/>
            <person name="Watson M."/>
            <person name="Adriaenssens E.M."/>
            <person name="Foster-Nyarko E."/>
            <person name="Jarju S."/>
            <person name="Secka A."/>
            <person name="Antonio M."/>
            <person name="Oren A."/>
            <person name="Chaudhuri R.R."/>
            <person name="La Ragione R."/>
            <person name="Hildebrand F."/>
            <person name="Pallen M.J."/>
        </authorList>
    </citation>
    <scope>NUCLEOTIDE SEQUENCE</scope>
    <source>
        <strain evidence="3">ChiBcec8-14828</strain>
    </source>
</reference>
<dbReference type="Gene3D" id="1.10.287.860">
    <property type="entry name" value="Nucleotidyltransferase"/>
    <property type="match status" value="1"/>
</dbReference>
<dbReference type="InterPro" id="IPR043519">
    <property type="entry name" value="NT_sf"/>
</dbReference>
<gene>
    <name evidence="3" type="ORF">H9943_05790</name>
</gene>
<dbReference type="PANTHER" id="PTHR47837">
    <property type="entry name" value="GTP PYROPHOSPHOKINASE YJBM"/>
    <property type="match status" value="1"/>
</dbReference>
<dbReference type="PANTHER" id="PTHR47837:SF2">
    <property type="entry name" value="GTP PYROPHOSPHOKINASE YWAC"/>
    <property type="match status" value="1"/>
</dbReference>
<evidence type="ECO:0000256" key="1">
    <source>
        <dbReference type="ARBA" id="ARBA00004976"/>
    </source>
</evidence>
<comment type="pathway">
    <text evidence="1">Purine metabolism; ppGpp biosynthesis; ppGpp from GTP: step 1/2.</text>
</comment>
<evidence type="ECO:0000259" key="2">
    <source>
        <dbReference type="SMART" id="SM00954"/>
    </source>
</evidence>
<dbReference type="Gene3D" id="3.30.460.10">
    <property type="entry name" value="Beta Polymerase, domain 2"/>
    <property type="match status" value="1"/>
</dbReference>
<organism evidence="3 4">
    <name type="scientific">Candidatus Ruthenibacterium avium</name>
    <dbReference type="NCBI Taxonomy" id="2838751"/>
    <lineage>
        <taxon>Bacteria</taxon>
        <taxon>Bacillati</taxon>
        <taxon>Bacillota</taxon>
        <taxon>Clostridia</taxon>
        <taxon>Eubacteriales</taxon>
        <taxon>Oscillospiraceae</taxon>
        <taxon>Ruthenibacterium</taxon>
    </lineage>
</organism>
<proteinExistence type="predicted"/>
<dbReference type="InterPro" id="IPR007685">
    <property type="entry name" value="RelA_SpoT"/>
</dbReference>
<dbReference type="GO" id="GO:0015969">
    <property type="term" value="P:guanosine tetraphosphate metabolic process"/>
    <property type="evidence" value="ECO:0007669"/>
    <property type="project" value="InterPro"/>
</dbReference>
<comment type="caution">
    <text evidence="3">The sequence shown here is derived from an EMBL/GenBank/DDBJ whole genome shotgun (WGS) entry which is preliminary data.</text>
</comment>
<evidence type="ECO:0000313" key="4">
    <source>
        <dbReference type="Proteomes" id="UP000824209"/>
    </source>
</evidence>
<dbReference type="SMART" id="SM00954">
    <property type="entry name" value="RelA_SpoT"/>
    <property type="match status" value="1"/>
</dbReference>